<evidence type="ECO:0000256" key="2">
    <source>
        <dbReference type="ARBA" id="ARBA00012787"/>
    </source>
</evidence>
<dbReference type="Proteomes" id="UP001558652">
    <property type="component" value="Unassembled WGS sequence"/>
</dbReference>
<evidence type="ECO:0000259" key="9">
    <source>
        <dbReference type="Pfam" id="PF21238"/>
    </source>
</evidence>
<proteinExistence type="inferred from homology"/>
<dbReference type="Pfam" id="PF21238">
    <property type="entry name" value="Pus10_C"/>
    <property type="match status" value="1"/>
</dbReference>
<dbReference type="Pfam" id="PF21237">
    <property type="entry name" value="Pus10_N_euk"/>
    <property type="match status" value="1"/>
</dbReference>
<accession>A0ABD0YD43</accession>
<dbReference type="EMBL" id="JBFDAA010000009">
    <property type="protein sequence ID" value="KAL1129220.1"/>
    <property type="molecule type" value="Genomic_DNA"/>
</dbReference>
<protein>
    <recommendedName>
        <fullName evidence="2">tRNA pseudouridine(55) synthase</fullName>
        <ecNumber evidence="2">5.4.99.25</ecNumber>
    </recommendedName>
    <alternativeName>
        <fullName evidence="7">tRNA pseudouridine 55 synthase</fullName>
    </alternativeName>
    <alternativeName>
        <fullName evidence="5">tRNA pseudouridylate synthase</fullName>
    </alternativeName>
    <alternativeName>
        <fullName evidence="6">tRNA-uridine isomerase</fullName>
    </alternativeName>
</protein>
<dbReference type="FunFam" id="3.30.70.3190:FF:000001">
    <property type="entry name" value="tRNA pseudouridine synthase Pus10"/>
    <property type="match status" value="1"/>
</dbReference>
<evidence type="ECO:0000256" key="3">
    <source>
        <dbReference type="ARBA" id="ARBA00022694"/>
    </source>
</evidence>
<gene>
    <name evidence="10" type="ORF">AAG570_013749</name>
</gene>
<dbReference type="Gene3D" id="3.30.70.3190">
    <property type="match status" value="1"/>
</dbReference>
<evidence type="ECO:0000256" key="6">
    <source>
        <dbReference type="ARBA" id="ARBA00079393"/>
    </source>
</evidence>
<dbReference type="GO" id="GO:0031119">
    <property type="term" value="P:tRNA pseudouridine synthesis"/>
    <property type="evidence" value="ECO:0007669"/>
    <property type="project" value="UniProtKB-ARBA"/>
</dbReference>
<feature type="domain" description="Pus10-like C-terminal" evidence="9">
    <location>
        <begin position="125"/>
        <end position="358"/>
    </location>
</feature>
<evidence type="ECO:0000256" key="1">
    <source>
        <dbReference type="ARBA" id="ARBA00009652"/>
    </source>
</evidence>
<evidence type="ECO:0000256" key="7">
    <source>
        <dbReference type="ARBA" id="ARBA00083669"/>
    </source>
</evidence>
<evidence type="ECO:0000259" key="8">
    <source>
        <dbReference type="Pfam" id="PF21237"/>
    </source>
</evidence>
<reference evidence="10 11" key="1">
    <citation type="submission" date="2024-07" db="EMBL/GenBank/DDBJ databases">
        <title>Chromosome-level genome assembly of the water stick insect Ranatra chinensis (Heteroptera: Nepidae).</title>
        <authorList>
            <person name="Liu X."/>
        </authorList>
    </citation>
    <scope>NUCLEOTIDE SEQUENCE [LARGE SCALE GENOMIC DNA]</scope>
    <source>
        <strain evidence="10">Cailab_2021Rc</strain>
        <tissue evidence="10">Muscle</tissue>
    </source>
</reference>
<keyword evidence="11" id="KW-1185">Reference proteome</keyword>
<dbReference type="InterPro" id="IPR048741">
    <property type="entry name" value="Pus10-like_C"/>
</dbReference>
<evidence type="ECO:0000256" key="5">
    <source>
        <dbReference type="ARBA" id="ARBA00075270"/>
    </source>
</evidence>
<dbReference type="FunFam" id="3.30.70.2510:FF:000001">
    <property type="entry name" value="tRNA pseudouridine synthase Pus10"/>
    <property type="match status" value="1"/>
</dbReference>
<dbReference type="PANTHER" id="PTHR21568">
    <property type="entry name" value="TRNA PSEUDOURIDINE SYNTHASE PUS10"/>
    <property type="match status" value="1"/>
</dbReference>
<sequence>MFVFEGCVTVGVKDVWKWLFTSFIEERIGKKYDVNSDFFIGIMVSYQDNDNECSCLYSMLPDMFSRKLTRCRQQSNQETFSRKGVEQAMKTITPDNFTKHFPTPPSVPTQSAVCNNVNLEHKSIFIAGRYNKWSRQLPQTPWIIGGERKMESSVQEIISEPLERISKAQGSKFSASGREDVDVRTLGRGRPFSVELLNPKRVKFSFDTMRSLENEINANGSKKIFVRDLQVVSRESLINLKMGEEHKTKEYNAYCIVYGPLPPGLDGLAEKAPITLKQMTPVRVLHRRPVASRERTINWFKFKPVKEDPSYFTLAMNTQAGTYIKEFIHGDLGRTTPSLGELLGGMSVDILALDVQVIKSYKLINIIKYIRTNKMLVANNKYFQSSGFVNYEQISRQTAHQQNFNNINYYYTFLVSI</sequence>
<dbReference type="PANTHER" id="PTHR21568:SF0">
    <property type="entry name" value="TRNA PSEUDOURIDINE SYNTHASE PUS10"/>
    <property type="match status" value="1"/>
</dbReference>
<comment type="similarity">
    <text evidence="1">Belongs to the pseudouridine synthase Pus10 family.</text>
</comment>
<evidence type="ECO:0000313" key="10">
    <source>
        <dbReference type="EMBL" id="KAL1129220.1"/>
    </source>
</evidence>
<dbReference type="InterPro" id="IPR048742">
    <property type="entry name" value="Pus10_N_euk"/>
</dbReference>
<keyword evidence="4" id="KW-0413">Isomerase</keyword>
<dbReference type="InterPro" id="IPR039894">
    <property type="entry name" value="Pus10-like"/>
</dbReference>
<dbReference type="SUPFAM" id="SSF55120">
    <property type="entry name" value="Pseudouridine synthase"/>
    <property type="match status" value="1"/>
</dbReference>
<dbReference type="Gene3D" id="3.30.70.2510">
    <property type="match status" value="1"/>
</dbReference>
<dbReference type="EC" id="5.4.99.25" evidence="2"/>
<feature type="domain" description="Pus10 N-terminal eukaryotes" evidence="8">
    <location>
        <begin position="10"/>
        <end position="117"/>
    </location>
</feature>
<dbReference type="AlphaFoldDB" id="A0ABD0YD43"/>
<name>A0ABD0YD43_9HEMI</name>
<dbReference type="GO" id="GO:0160148">
    <property type="term" value="F:tRNA pseudouridine(55) synthase activity"/>
    <property type="evidence" value="ECO:0007669"/>
    <property type="project" value="UniProtKB-EC"/>
</dbReference>
<evidence type="ECO:0000313" key="11">
    <source>
        <dbReference type="Proteomes" id="UP001558652"/>
    </source>
</evidence>
<keyword evidence="3" id="KW-0819">tRNA processing</keyword>
<evidence type="ECO:0000256" key="4">
    <source>
        <dbReference type="ARBA" id="ARBA00023235"/>
    </source>
</evidence>
<comment type="caution">
    <text evidence="10">The sequence shown here is derived from an EMBL/GenBank/DDBJ whole genome shotgun (WGS) entry which is preliminary data.</text>
</comment>
<dbReference type="InterPro" id="IPR020103">
    <property type="entry name" value="PsdUridine_synth_cat_dom_sf"/>
</dbReference>
<organism evidence="10 11">
    <name type="scientific">Ranatra chinensis</name>
    <dbReference type="NCBI Taxonomy" id="642074"/>
    <lineage>
        <taxon>Eukaryota</taxon>
        <taxon>Metazoa</taxon>
        <taxon>Ecdysozoa</taxon>
        <taxon>Arthropoda</taxon>
        <taxon>Hexapoda</taxon>
        <taxon>Insecta</taxon>
        <taxon>Pterygota</taxon>
        <taxon>Neoptera</taxon>
        <taxon>Paraneoptera</taxon>
        <taxon>Hemiptera</taxon>
        <taxon>Heteroptera</taxon>
        <taxon>Panheteroptera</taxon>
        <taxon>Nepomorpha</taxon>
        <taxon>Nepidae</taxon>
        <taxon>Ranatrinae</taxon>
        <taxon>Ranatra</taxon>
    </lineage>
</organism>